<comment type="catalytic activity">
    <reaction evidence="15 16">
        <text>DNA(n) + a 2'-deoxyribonucleoside 5'-triphosphate = DNA(n+1) + diphosphate</text>
        <dbReference type="Rhea" id="RHEA:22508"/>
        <dbReference type="Rhea" id="RHEA-COMP:17339"/>
        <dbReference type="Rhea" id="RHEA-COMP:17340"/>
        <dbReference type="ChEBI" id="CHEBI:33019"/>
        <dbReference type="ChEBI" id="CHEBI:61560"/>
        <dbReference type="ChEBI" id="CHEBI:173112"/>
        <dbReference type="EC" id="2.7.7.7"/>
    </reaction>
</comment>
<dbReference type="HAMAP" id="MF_01113">
    <property type="entry name" value="DNApol_IV"/>
    <property type="match status" value="1"/>
</dbReference>
<comment type="similarity">
    <text evidence="2 16">Belongs to the DNA polymerase type-Y family.</text>
</comment>
<sequence length="477" mass="52288">MSTAPRIAAAKKDWGHDDSGCTILHIDMDAFYASCELKRNPHLAGKPIIIGTGARSVVSAANYEARKYGVNSAMPVSRARQLCPQGVFLPVDMAYYKSLSAQVFAIFEEVTDQVEHVSVDEGYMDVSSALLTWRSPVAIAQWIRSTVFERLQLTCSVGIASNKLIAKLASTNAKPNGMLLIPVDKSIEFMHMLPVRAIPGVGPATQKALDNYGVSTVKQLAQLREQDVIRAVKSPIIGHTLFLAARGIDERNVVVRAPEKSIGHERTLEYDTRDPRVVSRLLWQCCDSTASTLRKRGLVARTLTVKLRYANLHYVSKSRTLSRPSQSAHEFYEYALNLMDALLPRSTGTSDTAYDTSSTSSDGNAFTTNATNSTDYTSSSSSTSDTQLLPQEIRLAGISTSHLSNAATTVIQQSFDDIFDDYADTPASSPTAKTPSSTDNRQDTQALRKSKKNTIKTEKTLDDIRKRFGKDSISFGL</sequence>
<dbReference type="InterPro" id="IPR001126">
    <property type="entry name" value="UmuC"/>
</dbReference>
<evidence type="ECO:0000256" key="13">
    <source>
        <dbReference type="ARBA" id="ARBA00023204"/>
    </source>
</evidence>
<evidence type="ECO:0000256" key="14">
    <source>
        <dbReference type="ARBA" id="ARBA00025589"/>
    </source>
</evidence>
<keyword evidence="7 16" id="KW-0235">DNA replication</keyword>
<dbReference type="InterPro" id="IPR024728">
    <property type="entry name" value="PolY_HhH_motif"/>
</dbReference>
<dbReference type="CDD" id="cd03586">
    <property type="entry name" value="PolY_Pol_IV_kappa"/>
    <property type="match status" value="1"/>
</dbReference>
<dbReference type="FunFam" id="3.40.1170.60:FF:000001">
    <property type="entry name" value="DNA polymerase IV"/>
    <property type="match status" value="1"/>
</dbReference>
<feature type="domain" description="UmuC" evidence="18">
    <location>
        <begin position="23"/>
        <end position="202"/>
    </location>
</feature>
<evidence type="ECO:0000256" key="2">
    <source>
        <dbReference type="ARBA" id="ARBA00010945"/>
    </source>
</evidence>
<dbReference type="AlphaFoldDB" id="A0A2I1M7X8"/>
<dbReference type="GO" id="GO:0006281">
    <property type="term" value="P:DNA repair"/>
    <property type="evidence" value="ECO:0007669"/>
    <property type="project" value="UniProtKB-UniRule"/>
</dbReference>
<keyword evidence="3 16" id="KW-0515">Mutator protein</keyword>
<evidence type="ECO:0000256" key="9">
    <source>
        <dbReference type="ARBA" id="ARBA00022763"/>
    </source>
</evidence>
<name>A0A2I1M7X8_9BIFI</name>
<keyword evidence="13 16" id="KW-0234">DNA repair</keyword>
<keyword evidence="9 16" id="KW-0227">DNA damage</keyword>
<evidence type="ECO:0000256" key="8">
    <source>
        <dbReference type="ARBA" id="ARBA00022723"/>
    </source>
</evidence>
<keyword evidence="11 16" id="KW-0239">DNA-directed DNA polymerase</keyword>
<evidence type="ECO:0000256" key="10">
    <source>
        <dbReference type="ARBA" id="ARBA00022842"/>
    </source>
</evidence>
<dbReference type="PROSITE" id="PS50173">
    <property type="entry name" value="UMUC"/>
    <property type="match status" value="1"/>
</dbReference>
<evidence type="ECO:0000256" key="11">
    <source>
        <dbReference type="ARBA" id="ARBA00022932"/>
    </source>
</evidence>
<dbReference type="InterPro" id="IPR017961">
    <property type="entry name" value="DNA_pol_Y-fam_little_finger"/>
</dbReference>
<keyword evidence="6 16" id="KW-0548">Nucleotidyltransferase</keyword>
<keyword evidence="5 16" id="KW-0808">Transferase</keyword>
<keyword evidence="10 16" id="KW-0460">Magnesium</keyword>
<evidence type="ECO:0000256" key="15">
    <source>
        <dbReference type="ARBA" id="ARBA00049244"/>
    </source>
</evidence>
<dbReference type="InterPro" id="IPR043128">
    <property type="entry name" value="Rev_trsase/Diguanyl_cyclase"/>
</dbReference>
<dbReference type="InterPro" id="IPR022880">
    <property type="entry name" value="DNApol_IV"/>
</dbReference>
<feature type="binding site" evidence="16">
    <location>
        <position position="120"/>
    </location>
    <ligand>
        <name>Mg(2+)</name>
        <dbReference type="ChEBI" id="CHEBI:18420"/>
    </ligand>
</feature>
<evidence type="ECO:0000259" key="18">
    <source>
        <dbReference type="PROSITE" id="PS50173"/>
    </source>
</evidence>
<dbReference type="GO" id="GO:0042276">
    <property type="term" value="P:error-prone translesion synthesis"/>
    <property type="evidence" value="ECO:0007669"/>
    <property type="project" value="TreeGrafter"/>
</dbReference>
<dbReference type="Gene3D" id="3.30.1490.100">
    <property type="entry name" value="DNA polymerase, Y-family, little finger domain"/>
    <property type="match status" value="1"/>
</dbReference>
<dbReference type="EC" id="2.7.7.7" evidence="16"/>
<dbReference type="InterPro" id="IPR036775">
    <property type="entry name" value="DNA_pol_Y-fam_lit_finger_sf"/>
</dbReference>
<evidence type="ECO:0000256" key="16">
    <source>
        <dbReference type="HAMAP-Rule" id="MF_01113"/>
    </source>
</evidence>
<evidence type="ECO:0000256" key="6">
    <source>
        <dbReference type="ARBA" id="ARBA00022695"/>
    </source>
</evidence>
<dbReference type="GO" id="GO:0003887">
    <property type="term" value="F:DNA-directed DNA polymerase activity"/>
    <property type="evidence" value="ECO:0007669"/>
    <property type="project" value="UniProtKB-UniRule"/>
</dbReference>
<evidence type="ECO:0000256" key="3">
    <source>
        <dbReference type="ARBA" id="ARBA00022457"/>
    </source>
</evidence>
<evidence type="ECO:0000256" key="7">
    <source>
        <dbReference type="ARBA" id="ARBA00022705"/>
    </source>
</evidence>
<evidence type="ECO:0000256" key="17">
    <source>
        <dbReference type="SAM" id="MobiDB-lite"/>
    </source>
</evidence>
<protein>
    <recommendedName>
        <fullName evidence="16">DNA polymerase IV</fullName>
        <shortName evidence="16">Pol IV</shortName>
        <ecNumber evidence="16">2.7.7.7</ecNumber>
    </recommendedName>
</protein>
<comment type="caution">
    <text evidence="19">The sequence shown here is derived from an EMBL/GenBank/DDBJ whole genome shotgun (WGS) entry which is preliminary data.</text>
</comment>
<comment type="subunit">
    <text evidence="16">Monomer.</text>
</comment>
<feature type="region of interest" description="Disordered" evidence="17">
    <location>
        <begin position="421"/>
        <end position="451"/>
    </location>
</feature>
<dbReference type="InterPro" id="IPR043502">
    <property type="entry name" value="DNA/RNA_pol_sf"/>
</dbReference>
<proteinExistence type="inferred from homology"/>
<dbReference type="EMBL" id="PKGU01000001">
    <property type="protein sequence ID" value="PKZ16232.1"/>
    <property type="molecule type" value="Genomic_DNA"/>
</dbReference>
<dbReference type="SUPFAM" id="SSF100879">
    <property type="entry name" value="Lesion bypass DNA polymerase (Y-family), little finger domain"/>
    <property type="match status" value="1"/>
</dbReference>
<evidence type="ECO:0000256" key="4">
    <source>
        <dbReference type="ARBA" id="ARBA00022490"/>
    </source>
</evidence>
<comment type="function">
    <text evidence="14 16">Poorly processive, error-prone DNA polymerase involved in untargeted mutagenesis. Copies undamaged DNA at stalled replication forks, which arise in vivo from mismatched or misaligned primer ends. These misaligned primers can be extended by PolIV. Exhibits no 3'-5' exonuclease (proofreading) activity. May be involved in translesional synthesis, in conjunction with the beta clamp from PolIII.</text>
</comment>
<dbReference type="NCBIfam" id="NF002677">
    <property type="entry name" value="PRK02406.1"/>
    <property type="match status" value="1"/>
</dbReference>
<dbReference type="Pfam" id="PF11799">
    <property type="entry name" value="IMS_C"/>
    <property type="match status" value="1"/>
</dbReference>
<feature type="compositionally biased region" description="Low complexity" evidence="17">
    <location>
        <begin position="424"/>
        <end position="439"/>
    </location>
</feature>
<keyword evidence="8 16" id="KW-0479">Metal-binding</keyword>
<evidence type="ECO:0000256" key="1">
    <source>
        <dbReference type="ARBA" id="ARBA00004496"/>
    </source>
</evidence>
<evidence type="ECO:0000256" key="5">
    <source>
        <dbReference type="ARBA" id="ARBA00022679"/>
    </source>
</evidence>
<dbReference type="Pfam" id="PF00817">
    <property type="entry name" value="IMS"/>
    <property type="match status" value="1"/>
</dbReference>
<feature type="binding site" evidence="16">
    <location>
        <position position="27"/>
    </location>
    <ligand>
        <name>Mg(2+)</name>
        <dbReference type="ChEBI" id="CHEBI:18420"/>
    </ligand>
</feature>
<dbReference type="GO" id="GO:0009432">
    <property type="term" value="P:SOS response"/>
    <property type="evidence" value="ECO:0007669"/>
    <property type="project" value="TreeGrafter"/>
</dbReference>
<evidence type="ECO:0000313" key="19">
    <source>
        <dbReference type="EMBL" id="PKZ16232.1"/>
    </source>
</evidence>
<dbReference type="Proteomes" id="UP000242263">
    <property type="component" value="Unassembled WGS sequence"/>
</dbReference>
<dbReference type="GO" id="GO:0005829">
    <property type="term" value="C:cytosol"/>
    <property type="evidence" value="ECO:0007669"/>
    <property type="project" value="TreeGrafter"/>
</dbReference>
<dbReference type="PANTHER" id="PTHR11076">
    <property type="entry name" value="DNA REPAIR POLYMERASE UMUC / TRANSFERASE FAMILY MEMBER"/>
    <property type="match status" value="1"/>
</dbReference>
<dbReference type="Gene3D" id="3.30.70.270">
    <property type="match status" value="1"/>
</dbReference>
<evidence type="ECO:0000256" key="12">
    <source>
        <dbReference type="ARBA" id="ARBA00023125"/>
    </source>
</evidence>
<dbReference type="Gene3D" id="3.40.1170.60">
    <property type="match status" value="1"/>
</dbReference>
<dbReference type="Pfam" id="PF11798">
    <property type="entry name" value="IMS_HHH"/>
    <property type="match status" value="1"/>
</dbReference>
<keyword evidence="4 16" id="KW-0963">Cytoplasm</keyword>
<gene>
    <name evidence="16" type="primary">dinB</name>
    <name evidence="19" type="ORF">CYJ32_02045</name>
</gene>
<accession>A0A2I1M7X8</accession>
<dbReference type="InterPro" id="IPR050116">
    <property type="entry name" value="DNA_polymerase-Y"/>
</dbReference>
<reference evidence="19 20" key="1">
    <citation type="submission" date="2017-12" db="EMBL/GenBank/DDBJ databases">
        <title>Phylogenetic diversity of female urinary microbiome.</title>
        <authorList>
            <person name="Thomas-White K."/>
            <person name="Wolfe A.J."/>
        </authorList>
    </citation>
    <scope>NUCLEOTIDE SEQUENCE [LARGE SCALE GENOMIC DNA]</scope>
    <source>
        <strain evidence="19 20">UMB0064</strain>
    </source>
</reference>
<comment type="cofactor">
    <cofactor evidence="16">
        <name>Mg(2+)</name>
        <dbReference type="ChEBI" id="CHEBI:18420"/>
    </cofactor>
    <text evidence="16">Binds 2 magnesium ions per subunit.</text>
</comment>
<dbReference type="GO" id="GO:0000287">
    <property type="term" value="F:magnesium ion binding"/>
    <property type="evidence" value="ECO:0007669"/>
    <property type="project" value="UniProtKB-UniRule"/>
</dbReference>
<dbReference type="PANTHER" id="PTHR11076:SF33">
    <property type="entry name" value="DNA POLYMERASE KAPPA"/>
    <property type="match status" value="1"/>
</dbReference>
<feature type="region of interest" description="Disordered" evidence="17">
    <location>
        <begin position="348"/>
        <end position="385"/>
    </location>
</feature>
<dbReference type="SUPFAM" id="SSF56672">
    <property type="entry name" value="DNA/RNA polymerases"/>
    <property type="match status" value="1"/>
</dbReference>
<comment type="subcellular location">
    <subcellularLocation>
        <location evidence="1 16">Cytoplasm</location>
    </subcellularLocation>
</comment>
<feature type="site" description="Substrate discrimination" evidence="16">
    <location>
        <position position="32"/>
    </location>
</feature>
<dbReference type="RefSeq" id="WP_101541209.1">
    <property type="nucleotide sequence ID" value="NZ_PKGU01000001.1"/>
</dbReference>
<keyword evidence="12 16" id="KW-0238">DNA-binding</keyword>
<dbReference type="Gene3D" id="1.10.150.20">
    <property type="entry name" value="5' to 3' exonuclease, C-terminal subdomain"/>
    <property type="match status" value="1"/>
</dbReference>
<dbReference type="GO" id="GO:0006261">
    <property type="term" value="P:DNA-templated DNA replication"/>
    <property type="evidence" value="ECO:0007669"/>
    <property type="project" value="UniProtKB-UniRule"/>
</dbReference>
<feature type="active site" evidence="16">
    <location>
        <position position="121"/>
    </location>
</feature>
<dbReference type="GO" id="GO:0003684">
    <property type="term" value="F:damaged DNA binding"/>
    <property type="evidence" value="ECO:0007669"/>
    <property type="project" value="InterPro"/>
</dbReference>
<evidence type="ECO:0000313" key="20">
    <source>
        <dbReference type="Proteomes" id="UP000242263"/>
    </source>
</evidence>
<organism evidence="19 20">
    <name type="scientific">Alloscardovia omnicolens</name>
    <dbReference type="NCBI Taxonomy" id="419015"/>
    <lineage>
        <taxon>Bacteria</taxon>
        <taxon>Bacillati</taxon>
        <taxon>Actinomycetota</taxon>
        <taxon>Actinomycetes</taxon>
        <taxon>Bifidobacteriales</taxon>
        <taxon>Bifidobacteriaceae</taxon>
        <taxon>Alloscardovia</taxon>
    </lineage>
</organism>